<evidence type="ECO:0000256" key="9">
    <source>
        <dbReference type="ARBA" id="ARBA00023224"/>
    </source>
</evidence>
<dbReference type="Gene3D" id="1.20.1070.10">
    <property type="entry name" value="Rhodopsin 7-helix transmembrane proteins"/>
    <property type="match status" value="1"/>
</dbReference>
<keyword evidence="3 11" id="KW-0812">Transmembrane</keyword>
<evidence type="ECO:0000256" key="11">
    <source>
        <dbReference type="SAM" id="Phobius"/>
    </source>
</evidence>
<evidence type="ECO:0000313" key="14">
    <source>
        <dbReference type="Proteomes" id="UP000694523"/>
    </source>
</evidence>
<organism evidence="13 14">
    <name type="scientific">Neogobius melanostomus</name>
    <name type="common">round goby</name>
    <dbReference type="NCBI Taxonomy" id="47308"/>
    <lineage>
        <taxon>Eukaryota</taxon>
        <taxon>Metazoa</taxon>
        <taxon>Chordata</taxon>
        <taxon>Craniata</taxon>
        <taxon>Vertebrata</taxon>
        <taxon>Euteleostomi</taxon>
        <taxon>Actinopterygii</taxon>
        <taxon>Neopterygii</taxon>
        <taxon>Teleostei</taxon>
        <taxon>Neoteleostei</taxon>
        <taxon>Acanthomorphata</taxon>
        <taxon>Gobiaria</taxon>
        <taxon>Gobiiformes</taxon>
        <taxon>Gobioidei</taxon>
        <taxon>Gobiidae</taxon>
        <taxon>Benthophilinae</taxon>
        <taxon>Neogobiini</taxon>
        <taxon>Neogobius</taxon>
    </lineage>
</organism>
<feature type="transmembrane region" description="Helical" evidence="11">
    <location>
        <begin position="65"/>
        <end position="89"/>
    </location>
</feature>
<comment type="subcellular location">
    <subcellularLocation>
        <location evidence="1">Membrane</location>
        <topology evidence="1">Multi-pass membrane protein</topology>
    </subcellularLocation>
</comment>
<evidence type="ECO:0000313" key="13">
    <source>
        <dbReference type="Ensembl" id="ENSNMLP00000027326.1"/>
    </source>
</evidence>
<dbReference type="PROSITE" id="PS50262">
    <property type="entry name" value="G_PROTEIN_RECEP_F1_2"/>
    <property type="match status" value="1"/>
</dbReference>
<feature type="transmembrane region" description="Helical" evidence="11">
    <location>
        <begin position="271"/>
        <end position="290"/>
    </location>
</feature>
<dbReference type="AlphaFoldDB" id="A0A8C6WRV6"/>
<keyword evidence="5" id="KW-0297">G-protein coupled receptor</keyword>
<evidence type="ECO:0000256" key="7">
    <source>
        <dbReference type="ARBA" id="ARBA00023157"/>
    </source>
</evidence>
<feature type="domain" description="G-protein coupled receptors family 1 profile" evidence="12">
    <location>
        <begin position="46"/>
        <end position="287"/>
    </location>
</feature>
<evidence type="ECO:0000256" key="2">
    <source>
        <dbReference type="ARBA" id="ARBA00022500"/>
    </source>
</evidence>
<dbReference type="GO" id="GO:0004875">
    <property type="term" value="F:complement receptor activity"/>
    <property type="evidence" value="ECO:0007669"/>
    <property type="project" value="TreeGrafter"/>
</dbReference>
<evidence type="ECO:0000259" key="12">
    <source>
        <dbReference type="PROSITE" id="PS50262"/>
    </source>
</evidence>
<dbReference type="Pfam" id="PF00001">
    <property type="entry name" value="7tm_1"/>
    <property type="match status" value="1"/>
</dbReference>
<feature type="transmembrane region" description="Helical" evidence="11">
    <location>
        <begin position="192"/>
        <end position="220"/>
    </location>
</feature>
<sequence>ADPNTQGPTMALVSTDSSQGGVDMEAVALWVSVVLYIITVTVGISGNSVVIYVSALKIKTNVTNVFLVNLAVADLIFCVTRTFSIVYKLRSNNWPFGSFICKFNGFFKYANMFCSVFLLAVISLDRALCVWRPLLIKTKRTLFVARAVAVAVWMLAITLSVPYYMYRKVDLDKNNRTKCSIDMGKGKSAKSYLYWLRFVCGFALPFVVILVCYISAGLGIKRTNLSKKSRSLRILVILVIAFFLCWAPYHILQLFKMADKNREKLKPWLRITSAIAYFHSCMNPLLYYCLGVRLRGGFRQRLPSVYSRAIVDVMEEEPNHEDTTRSQALRGL</sequence>
<dbReference type="GO" id="GO:0007204">
    <property type="term" value="P:positive regulation of cytosolic calcium ion concentration"/>
    <property type="evidence" value="ECO:0007669"/>
    <property type="project" value="TreeGrafter"/>
</dbReference>
<evidence type="ECO:0000256" key="4">
    <source>
        <dbReference type="ARBA" id="ARBA00022989"/>
    </source>
</evidence>
<dbReference type="PRINTS" id="PR00237">
    <property type="entry name" value="GPCRRHODOPSN"/>
</dbReference>
<dbReference type="InterPro" id="IPR000826">
    <property type="entry name" value="Formyl_rcpt-rel"/>
</dbReference>
<keyword evidence="4 11" id="KW-1133">Transmembrane helix</keyword>
<feature type="transmembrane region" description="Helical" evidence="11">
    <location>
        <begin position="109"/>
        <end position="131"/>
    </location>
</feature>
<comment type="similarity">
    <text evidence="10">Belongs to the chemokine-like receptor (CMKLR) family.</text>
</comment>
<reference evidence="13" key="1">
    <citation type="submission" date="2025-08" db="UniProtKB">
        <authorList>
            <consortium name="Ensembl"/>
        </authorList>
    </citation>
    <scope>IDENTIFICATION</scope>
</reference>
<dbReference type="GO" id="GO:0005886">
    <property type="term" value="C:plasma membrane"/>
    <property type="evidence" value="ECO:0007669"/>
    <property type="project" value="TreeGrafter"/>
</dbReference>
<evidence type="ECO:0000256" key="6">
    <source>
        <dbReference type="ARBA" id="ARBA00023136"/>
    </source>
</evidence>
<evidence type="ECO:0000256" key="1">
    <source>
        <dbReference type="ARBA" id="ARBA00004141"/>
    </source>
</evidence>
<evidence type="ECO:0000256" key="3">
    <source>
        <dbReference type="ARBA" id="ARBA00022692"/>
    </source>
</evidence>
<accession>A0A8C6WRV6</accession>
<dbReference type="PANTHER" id="PTHR24225:SF48">
    <property type="entry name" value="C3A ANAPHYLATOXIN CHEMOTACTIC RECEPTOR-RELATED"/>
    <property type="match status" value="1"/>
</dbReference>
<evidence type="ECO:0000256" key="10">
    <source>
        <dbReference type="ARBA" id="ARBA00025736"/>
    </source>
</evidence>
<dbReference type="FunFam" id="1.20.1070.10:FF:000034">
    <property type="entry name" value="G-protein coupled receptor 1"/>
    <property type="match status" value="1"/>
</dbReference>
<dbReference type="GO" id="GO:0007200">
    <property type="term" value="P:phospholipase C-activating G protein-coupled receptor signaling pathway"/>
    <property type="evidence" value="ECO:0007669"/>
    <property type="project" value="TreeGrafter"/>
</dbReference>
<reference evidence="13" key="2">
    <citation type="submission" date="2025-09" db="UniProtKB">
        <authorList>
            <consortium name="Ensembl"/>
        </authorList>
    </citation>
    <scope>IDENTIFICATION</scope>
</reference>
<dbReference type="GO" id="GO:0006954">
    <property type="term" value="P:inflammatory response"/>
    <property type="evidence" value="ECO:0007669"/>
    <property type="project" value="TreeGrafter"/>
</dbReference>
<dbReference type="InterPro" id="IPR000276">
    <property type="entry name" value="GPCR_Rhodpsn"/>
</dbReference>
<keyword evidence="14" id="KW-1185">Reference proteome</keyword>
<keyword evidence="6 11" id="KW-0472">Membrane</keyword>
<protein>
    <recommendedName>
        <fullName evidence="12">G-protein coupled receptors family 1 profile domain-containing protein</fullName>
    </recommendedName>
</protein>
<dbReference type="PANTHER" id="PTHR24225">
    <property type="entry name" value="CHEMOTACTIC RECEPTOR"/>
    <property type="match status" value="1"/>
</dbReference>
<name>A0A8C6WRV6_9GOBI</name>
<dbReference type="Ensembl" id="ENSNMLT00000030529.1">
    <property type="protein sequence ID" value="ENSNMLP00000027326.1"/>
    <property type="gene ID" value="ENSNMLG00000017413.1"/>
</dbReference>
<dbReference type="SUPFAM" id="SSF81321">
    <property type="entry name" value="Family A G protein-coupled receptor-like"/>
    <property type="match status" value="1"/>
</dbReference>
<keyword evidence="8" id="KW-0675">Receptor</keyword>
<dbReference type="GO" id="GO:0006935">
    <property type="term" value="P:chemotaxis"/>
    <property type="evidence" value="ECO:0007669"/>
    <property type="project" value="UniProtKB-KW"/>
</dbReference>
<evidence type="ECO:0000256" key="8">
    <source>
        <dbReference type="ARBA" id="ARBA00023170"/>
    </source>
</evidence>
<feature type="transmembrane region" description="Helical" evidence="11">
    <location>
        <begin position="232"/>
        <end position="251"/>
    </location>
</feature>
<feature type="transmembrane region" description="Helical" evidence="11">
    <location>
        <begin position="27"/>
        <end position="53"/>
    </location>
</feature>
<keyword evidence="7" id="KW-1015">Disulfide bond</keyword>
<evidence type="ECO:0000256" key="5">
    <source>
        <dbReference type="ARBA" id="ARBA00023040"/>
    </source>
</evidence>
<dbReference type="Proteomes" id="UP000694523">
    <property type="component" value="Unplaced"/>
</dbReference>
<keyword evidence="2" id="KW-0145">Chemotaxis</keyword>
<dbReference type="GO" id="GO:0004930">
    <property type="term" value="F:G protein-coupled receptor activity"/>
    <property type="evidence" value="ECO:0007669"/>
    <property type="project" value="UniProtKB-KW"/>
</dbReference>
<dbReference type="InterPro" id="IPR017452">
    <property type="entry name" value="GPCR_Rhodpsn_7TM"/>
</dbReference>
<keyword evidence="9" id="KW-0807">Transducer</keyword>
<proteinExistence type="inferred from homology"/>
<feature type="transmembrane region" description="Helical" evidence="11">
    <location>
        <begin position="143"/>
        <end position="166"/>
    </location>
</feature>